<evidence type="ECO:0000313" key="2">
    <source>
        <dbReference type="Proteomes" id="UP001371456"/>
    </source>
</evidence>
<name>A0AAN8TPR9_SOLBU</name>
<reference evidence="1 2" key="1">
    <citation type="submission" date="2024-02" db="EMBL/GenBank/DDBJ databases">
        <title>de novo genome assembly of Solanum bulbocastanum strain 11H21.</title>
        <authorList>
            <person name="Hosaka A.J."/>
        </authorList>
    </citation>
    <scope>NUCLEOTIDE SEQUENCE [LARGE SCALE GENOMIC DNA]</scope>
    <source>
        <tissue evidence="1">Young leaves</tissue>
    </source>
</reference>
<dbReference type="EMBL" id="JBANQN010000004">
    <property type="protein sequence ID" value="KAK6791534.1"/>
    <property type="molecule type" value="Genomic_DNA"/>
</dbReference>
<dbReference type="AlphaFoldDB" id="A0AAN8TPR9"/>
<gene>
    <name evidence="1" type="ORF">RDI58_010615</name>
</gene>
<protein>
    <submittedName>
        <fullName evidence="1">Uncharacterized protein</fullName>
    </submittedName>
</protein>
<organism evidence="1 2">
    <name type="scientific">Solanum bulbocastanum</name>
    <name type="common">Wild potato</name>
    <dbReference type="NCBI Taxonomy" id="147425"/>
    <lineage>
        <taxon>Eukaryota</taxon>
        <taxon>Viridiplantae</taxon>
        <taxon>Streptophyta</taxon>
        <taxon>Embryophyta</taxon>
        <taxon>Tracheophyta</taxon>
        <taxon>Spermatophyta</taxon>
        <taxon>Magnoliopsida</taxon>
        <taxon>eudicotyledons</taxon>
        <taxon>Gunneridae</taxon>
        <taxon>Pentapetalae</taxon>
        <taxon>asterids</taxon>
        <taxon>lamiids</taxon>
        <taxon>Solanales</taxon>
        <taxon>Solanaceae</taxon>
        <taxon>Solanoideae</taxon>
        <taxon>Solaneae</taxon>
        <taxon>Solanum</taxon>
    </lineage>
</organism>
<sequence>MSQDAWIRGLPHQKFLCPFIDIFALYHQLDKPKYLDNVTKTRTLYPSLLEESDGEPHRLPCRHS</sequence>
<evidence type="ECO:0000313" key="1">
    <source>
        <dbReference type="EMBL" id="KAK6791534.1"/>
    </source>
</evidence>
<proteinExistence type="predicted"/>
<comment type="caution">
    <text evidence="1">The sequence shown here is derived from an EMBL/GenBank/DDBJ whole genome shotgun (WGS) entry which is preliminary data.</text>
</comment>
<dbReference type="Proteomes" id="UP001371456">
    <property type="component" value="Unassembled WGS sequence"/>
</dbReference>
<keyword evidence="2" id="KW-1185">Reference proteome</keyword>
<accession>A0AAN8TPR9</accession>